<organism evidence="1 2">
    <name type="scientific">Hymenobacter aerilatus</name>
    <dbReference type="NCBI Taxonomy" id="2932251"/>
    <lineage>
        <taxon>Bacteria</taxon>
        <taxon>Pseudomonadati</taxon>
        <taxon>Bacteroidota</taxon>
        <taxon>Cytophagia</taxon>
        <taxon>Cytophagales</taxon>
        <taxon>Hymenobacteraceae</taxon>
        <taxon>Hymenobacter</taxon>
    </lineage>
</organism>
<protein>
    <submittedName>
        <fullName evidence="1">Uncharacterized protein</fullName>
    </submittedName>
</protein>
<gene>
    <name evidence="1" type="ORF">MUN82_04040</name>
</gene>
<dbReference type="AlphaFoldDB" id="A0A8T9T153"/>
<evidence type="ECO:0000313" key="1">
    <source>
        <dbReference type="EMBL" id="UOR06270.1"/>
    </source>
</evidence>
<name>A0A8T9T153_9BACT</name>
<dbReference type="KEGG" id="haei:MUN82_04040"/>
<evidence type="ECO:0000313" key="2">
    <source>
        <dbReference type="Proteomes" id="UP000829925"/>
    </source>
</evidence>
<sequence length="96" mass="9947">MFHITITPAQDGHTATAVRCGQLLACATCKTKDKAAKEVRTDAQALLQGAGLPAETAVVVEAVPAKAKRYVPRGGRGPMPIAHLVGSLEAVKTSAR</sequence>
<accession>A0A8T9T153</accession>
<dbReference type="RefSeq" id="WP_245095208.1">
    <property type="nucleotide sequence ID" value="NZ_CP095053.1"/>
</dbReference>
<dbReference type="EMBL" id="CP095053">
    <property type="protein sequence ID" value="UOR06270.1"/>
    <property type="molecule type" value="Genomic_DNA"/>
</dbReference>
<keyword evidence="2" id="KW-1185">Reference proteome</keyword>
<reference evidence="1 2" key="1">
    <citation type="submission" date="2022-04" db="EMBL/GenBank/DDBJ databases">
        <title>Hymenobacter sp. isolated from the air.</title>
        <authorList>
            <person name="Won M."/>
            <person name="Lee C.-M."/>
            <person name="Woen H.-Y."/>
            <person name="Kwon S.-W."/>
        </authorList>
    </citation>
    <scope>NUCLEOTIDE SEQUENCE [LARGE SCALE GENOMIC DNA]</scope>
    <source>
        <strain evidence="2">5413 J-13</strain>
    </source>
</reference>
<dbReference type="Proteomes" id="UP000829925">
    <property type="component" value="Chromosome"/>
</dbReference>
<proteinExistence type="predicted"/>